<feature type="transmembrane region" description="Helical" evidence="6">
    <location>
        <begin position="344"/>
        <end position="365"/>
    </location>
</feature>
<feature type="region of interest" description="Disordered" evidence="5">
    <location>
        <begin position="1"/>
        <end position="76"/>
    </location>
</feature>
<evidence type="ECO:0000256" key="4">
    <source>
        <dbReference type="ARBA" id="ARBA00023136"/>
    </source>
</evidence>
<feature type="transmembrane region" description="Helical" evidence="6">
    <location>
        <begin position="191"/>
        <end position="209"/>
    </location>
</feature>
<evidence type="ECO:0000256" key="2">
    <source>
        <dbReference type="ARBA" id="ARBA00022692"/>
    </source>
</evidence>
<dbReference type="InterPro" id="IPR002048">
    <property type="entry name" value="EF_hand_dom"/>
</dbReference>
<dbReference type="SUPFAM" id="SSF81324">
    <property type="entry name" value="Voltage-gated potassium channels"/>
    <property type="match status" value="1"/>
</dbReference>
<dbReference type="GO" id="GO:0005248">
    <property type="term" value="F:voltage-gated sodium channel activity"/>
    <property type="evidence" value="ECO:0007669"/>
    <property type="project" value="TreeGrafter"/>
</dbReference>
<feature type="compositionally biased region" description="Basic and acidic residues" evidence="5">
    <location>
        <begin position="39"/>
        <end position="55"/>
    </location>
</feature>
<gene>
    <name evidence="9" type="ORF">HAND00432_LOCUS9400</name>
</gene>
<proteinExistence type="predicted"/>
<organism evidence="9">
    <name type="scientific">Hemiselmis andersenii</name>
    <name type="common">Cryptophyte alga</name>
    <dbReference type="NCBI Taxonomy" id="464988"/>
    <lineage>
        <taxon>Eukaryota</taxon>
        <taxon>Cryptophyceae</taxon>
        <taxon>Cryptomonadales</taxon>
        <taxon>Hemiselmidaceae</taxon>
        <taxon>Hemiselmis</taxon>
    </lineage>
</organism>
<evidence type="ECO:0000259" key="8">
    <source>
        <dbReference type="PROSITE" id="PS50222"/>
    </source>
</evidence>
<evidence type="ECO:0000313" key="9">
    <source>
        <dbReference type="EMBL" id="CAD8954862.1"/>
    </source>
</evidence>
<dbReference type="InterPro" id="IPR005821">
    <property type="entry name" value="Ion_trans_dom"/>
</dbReference>
<evidence type="ECO:0008006" key="10">
    <source>
        <dbReference type="Google" id="ProtNLM"/>
    </source>
</evidence>
<feature type="domain" description="PH" evidence="7">
    <location>
        <begin position="127"/>
        <end position="164"/>
    </location>
</feature>
<dbReference type="PROSITE" id="PS50003">
    <property type="entry name" value="PH_DOMAIN"/>
    <property type="match status" value="1"/>
</dbReference>
<dbReference type="PANTHER" id="PTHR10037">
    <property type="entry name" value="VOLTAGE-GATED CATION CHANNEL CALCIUM AND SODIUM"/>
    <property type="match status" value="1"/>
</dbReference>
<evidence type="ECO:0000256" key="5">
    <source>
        <dbReference type="SAM" id="MobiDB-lite"/>
    </source>
</evidence>
<dbReference type="Gene3D" id="1.20.120.350">
    <property type="entry name" value="Voltage-gated potassium channels. Chain C"/>
    <property type="match status" value="1"/>
</dbReference>
<dbReference type="EMBL" id="HBFX01015562">
    <property type="protein sequence ID" value="CAD8954862.1"/>
    <property type="molecule type" value="Transcribed_RNA"/>
</dbReference>
<evidence type="ECO:0000256" key="3">
    <source>
        <dbReference type="ARBA" id="ARBA00022989"/>
    </source>
</evidence>
<feature type="compositionally biased region" description="Polar residues" evidence="5">
    <location>
        <begin position="752"/>
        <end position="762"/>
    </location>
</feature>
<name>A0A6U4UL80_HEMAN</name>
<dbReference type="GO" id="GO:0005509">
    <property type="term" value="F:calcium ion binding"/>
    <property type="evidence" value="ECO:0007669"/>
    <property type="project" value="InterPro"/>
</dbReference>
<dbReference type="InterPro" id="IPR001849">
    <property type="entry name" value="PH_domain"/>
</dbReference>
<feature type="transmembrane region" description="Helical" evidence="6">
    <location>
        <begin position="307"/>
        <end position="332"/>
    </location>
</feature>
<protein>
    <recommendedName>
        <fullName evidence="10">EF-hand domain-containing protein</fullName>
    </recommendedName>
</protein>
<accession>A0A6U4UL80</accession>
<sequence length="762" mass="84807">MSPMQKAAVYNSGNSLHTSIESIEKDVLEEAEEVLGLGDKGDPNTTHEGRTDSDSAKTSPMRVPEPASRAPSNSSIPFIRGLSQSLLTAQKGASSRNVERARSGKVLVGPAQMQDIVLGEVNRLQVFQVHTEQDGYNFGRTYIFQAETVEESDEWQRVIKNAWHAAVVEASNLSRFGALRLRVEIFSGSNIFQGMMALLIVGNFIINVIQAELKYEPGSYWDTLLAQIEIVLTVVFIVELGLNLFANWFSRFVNDGWSVFDFIVVSLSVISLIMDDASDVNVLRLLRPLRVVRLLGRLRSLRLIINACTRSLIPVSNAFLVTFLITAIYSILGVSFFDRLAPEFFGRFSLALFTMFQIATGDAWASEVSRVMMRRKEMCLVQIEQGMFEDELECWIESWDKEGTAWSQNDSTELVTRGNIDPIIVLFFSSFVIVVGLTLLNVVVAVLLDNFTAATETEKEDMQQKSINEQAKPLVEHPLDPLLAKLVLHDSSEELSSGIAVLFRTFDTSLNGTISREELSEGLRKLKTEQTIHLSEGDFESMTVGLLDDEGELEAVAFELMLRRELSNFIQRHMARQIELSGFHGRQDPTVLFALKKLMLSVDEKLYKTVTKVTTLAHAGDMESYKKSLPMSMPQPWKEEVGGSMVSKVASLEERTRRIEDALRLQTGHMEALMRKLDVPLPNNQKRRFIGESPNARAASLPTPSDSSPRMEPLRGDLEVAVGEPANEPGWKESLKTAKLSTNDSEKDVTANGGTSANGVGK</sequence>
<evidence type="ECO:0000256" key="6">
    <source>
        <dbReference type="SAM" id="Phobius"/>
    </source>
</evidence>
<feature type="transmembrane region" description="Helical" evidence="6">
    <location>
        <begin position="230"/>
        <end position="250"/>
    </location>
</feature>
<feature type="transmembrane region" description="Helical" evidence="6">
    <location>
        <begin position="423"/>
        <end position="448"/>
    </location>
</feature>
<feature type="domain" description="EF-hand" evidence="8">
    <location>
        <begin position="494"/>
        <end position="529"/>
    </location>
</feature>
<feature type="region of interest" description="Disordered" evidence="5">
    <location>
        <begin position="684"/>
        <end position="762"/>
    </location>
</feature>
<dbReference type="AlphaFoldDB" id="A0A6U4UL80"/>
<keyword evidence="3 6" id="KW-1133">Transmembrane helix</keyword>
<evidence type="ECO:0000259" key="7">
    <source>
        <dbReference type="PROSITE" id="PS50003"/>
    </source>
</evidence>
<feature type="compositionally biased region" description="Polar residues" evidence="5">
    <location>
        <begin position="11"/>
        <end position="21"/>
    </location>
</feature>
<comment type="subcellular location">
    <subcellularLocation>
        <location evidence="1">Membrane</location>
        <topology evidence="1">Multi-pass membrane protein</topology>
    </subcellularLocation>
</comment>
<keyword evidence="2 6" id="KW-0812">Transmembrane</keyword>
<dbReference type="Pfam" id="PF00520">
    <property type="entry name" value="Ion_trans"/>
    <property type="match status" value="1"/>
</dbReference>
<dbReference type="GO" id="GO:0001518">
    <property type="term" value="C:voltage-gated sodium channel complex"/>
    <property type="evidence" value="ECO:0007669"/>
    <property type="project" value="TreeGrafter"/>
</dbReference>
<dbReference type="InterPro" id="IPR027359">
    <property type="entry name" value="Volt_channel_dom_sf"/>
</dbReference>
<dbReference type="PANTHER" id="PTHR10037:SF62">
    <property type="entry name" value="SODIUM CHANNEL PROTEIN 60E"/>
    <property type="match status" value="1"/>
</dbReference>
<dbReference type="Gene3D" id="1.10.287.70">
    <property type="match status" value="1"/>
</dbReference>
<dbReference type="InterPro" id="IPR043203">
    <property type="entry name" value="VGCC_Ca_Na"/>
</dbReference>
<evidence type="ECO:0000256" key="1">
    <source>
        <dbReference type="ARBA" id="ARBA00004141"/>
    </source>
</evidence>
<reference evidence="9" key="1">
    <citation type="submission" date="2021-01" db="EMBL/GenBank/DDBJ databases">
        <authorList>
            <person name="Corre E."/>
            <person name="Pelletier E."/>
            <person name="Niang G."/>
            <person name="Scheremetjew M."/>
            <person name="Finn R."/>
            <person name="Kale V."/>
            <person name="Holt S."/>
            <person name="Cochrane G."/>
            <person name="Meng A."/>
            <person name="Brown T."/>
            <person name="Cohen L."/>
        </authorList>
    </citation>
    <scope>NUCLEOTIDE SEQUENCE</scope>
    <source>
        <strain evidence="9">CCMP644</strain>
    </source>
</reference>
<keyword evidence="4 6" id="KW-0472">Membrane</keyword>
<dbReference type="PROSITE" id="PS50222">
    <property type="entry name" value="EF_HAND_2"/>
    <property type="match status" value="1"/>
</dbReference>
<dbReference type="SUPFAM" id="SSF50729">
    <property type="entry name" value="PH domain-like"/>
    <property type="match status" value="1"/>
</dbReference>